<dbReference type="Proteomes" id="UP000887580">
    <property type="component" value="Unplaced"/>
</dbReference>
<dbReference type="WBParaSite" id="PS1159_v2.g24392.t1">
    <property type="protein sequence ID" value="PS1159_v2.g24392.t1"/>
    <property type="gene ID" value="PS1159_v2.g24392"/>
</dbReference>
<protein>
    <submittedName>
        <fullName evidence="2">Alpha-galactosidase</fullName>
    </submittedName>
</protein>
<evidence type="ECO:0000313" key="1">
    <source>
        <dbReference type="Proteomes" id="UP000887580"/>
    </source>
</evidence>
<evidence type="ECO:0000313" key="2">
    <source>
        <dbReference type="WBParaSite" id="PS1159_v2.g24392.t1"/>
    </source>
</evidence>
<proteinExistence type="predicted"/>
<accession>A0AC35G5X0</accession>
<sequence length="413" mass="46737">MANMKIFIFAIFVVVEGLNNGLVRTPPMGWMSWTKFYCEIDCIKHPKACINEDLYASQADRMAKDGYKDVGYEYIHIDDCWMSMQRDPAGRLTPNATRFPHGIKWLANHIHNLGLKFAIYEDYGTKTCGGYPGSLGHLKTDANTFAEWDVDYLKLDGCYAEESEMPKGYPEMERDLNATGRPIVYACSWPAYLISEQDKVNYTEISQHCNLWRNFDDISRSWKSILSIIDWYNLYQDKMAAVHGPGQWNDPDMIIAGNSELTDDQAKAQMTIWSIWSAPLIMSNDLRDITPSQKAILQNKEVIAIDQDPLGHFGKLIINTTDVYVYAKRVTPVDPSNHEHSWAIAVLNKANFTVGVSIKASILGMTNPSGYKLRDLWAHKNIGFLKGSEAKIDAKVPATGVTFYKATIANKYN</sequence>
<organism evidence="1 2">
    <name type="scientific">Panagrolaimus sp. PS1159</name>
    <dbReference type="NCBI Taxonomy" id="55785"/>
    <lineage>
        <taxon>Eukaryota</taxon>
        <taxon>Metazoa</taxon>
        <taxon>Ecdysozoa</taxon>
        <taxon>Nematoda</taxon>
        <taxon>Chromadorea</taxon>
        <taxon>Rhabditida</taxon>
        <taxon>Tylenchina</taxon>
        <taxon>Panagrolaimomorpha</taxon>
        <taxon>Panagrolaimoidea</taxon>
        <taxon>Panagrolaimidae</taxon>
        <taxon>Panagrolaimus</taxon>
    </lineage>
</organism>
<reference evidence="2" key="1">
    <citation type="submission" date="2022-11" db="UniProtKB">
        <authorList>
            <consortium name="WormBaseParasite"/>
        </authorList>
    </citation>
    <scope>IDENTIFICATION</scope>
</reference>
<name>A0AC35G5X0_9BILA</name>